<dbReference type="EMBL" id="NXNI01000003">
    <property type="protein sequence ID" value="PCR88659.1"/>
    <property type="molecule type" value="Genomic_DNA"/>
</dbReference>
<dbReference type="AlphaFoldDB" id="A0A2A5QPC2"/>
<keyword evidence="3" id="KW-1185">Reference proteome</keyword>
<name>A0A2A5QPC2_9EURY</name>
<dbReference type="OrthoDB" id="383003at2157"/>
<sequence length="132" mass="14935">MSSDDTDRGSWERSFEKHRQMDVQVTSNAADGATIDINGTQLKIFQKDRHIPMLAEIYIGGEEQPIGAINTARSETVTLGGIDESLADRVDEIREMPVEEIPSELEELAERLNPPRSRDAERQRDIECDHNE</sequence>
<dbReference type="Proteomes" id="UP000219689">
    <property type="component" value="Unassembled WGS sequence"/>
</dbReference>
<evidence type="ECO:0000313" key="2">
    <source>
        <dbReference type="EMBL" id="PCR88659.1"/>
    </source>
</evidence>
<feature type="region of interest" description="Disordered" evidence="1">
    <location>
        <begin position="102"/>
        <end position="132"/>
    </location>
</feature>
<dbReference type="RefSeq" id="WP_097382126.1">
    <property type="nucleotide sequence ID" value="NZ_NXNI01000003.1"/>
</dbReference>
<proteinExistence type="predicted"/>
<organism evidence="2 3">
    <name type="scientific">Natrinema ejinorense</name>
    <dbReference type="NCBI Taxonomy" id="373386"/>
    <lineage>
        <taxon>Archaea</taxon>
        <taxon>Methanobacteriati</taxon>
        <taxon>Methanobacteriota</taxon>
        <taxon>Stenosarchaea group</taxon>
        <taxon>Halobacteria</taxon>
        <taxon>Halobacteriales</taxon>
        <taxon>Natrialbaceae</taxon>
        <taxon>Natrinema</taxon>
    </lineage>
</organism>
<comment type="caution">
    <text evidence="2">The sequence shown here is derived from an EMBL/GenBank/DDBJ whole genome shotgun (WGS) entry which is preliminary data.</text>
</comment>
<feature type="compositionally biased region" description="Basic and acidic residues" evidence="1">
    <location>
        <begin position="116"/>
        <end position="132"/>
    </location>
</feature>
<evidence type="ECO:0000256" key="1">
    <source>
        <dbReference type="SAM" id="MobiDB-lite"/>
    </source>
</evidence>
<protein>
    <submittedName>
        <fullName evidence="2">Uncharacterized protein</fullName>
    </submittedName>
</protein>
<accession>A0A2A5QPC2</accession>
<reference evidence="2 3" key="1">
    <citation type="submission" date="2017-09" db="EMBL/GenBank/DDBJ databases">
        <title>Genome sequences of Natrinema ejinorence JCM 13890T.</title>
        <authorList>
            <person name="Roh S.W."/>
            <person name="Kim Y.B."/>
            <person name="Kim J.Y."/>
        </authorList>
    </citation>
    <scope>NUCLEOTIDE SEQUENCE [LARGE SCALE GENOMIC DNA]</scope>
    <source>
        <strain evidence="2 3">JCM 13890</strain>
    </source>
</reference>
<gene>
    <name evidence="2" type="ORF">CP557_21760</name>
</gene>
<evidence type="ECO:0000313" key="3">
    <source>
        <dbReference type="Proteomes" id="UP000219689"/>
    </source>
</evidence>